<name>A0A081DBS0_NONUL</name>
<dbReference type="AlphaFoldDB" id="A0A081DBS0"/>
<dbReference type="Pfam" id="PF18962">
    <property type="entry name" value="Por_Secre_tail"/>
    <property type="match status" value="1"/>
</dbReference>
<dbReference type="Proteomes" id="UP000028980">
    <property type="component" value="Unassembled WGS sequence"/>
</dbReference>
<gene>
    <name evidence="3" type="ORF">JCM19296_1963</name>
</gene>
<evidence type="ECO:0000256" key="1">
    <source>
        <dbReference type="ARBA" id="ARBA00022729"/>
    </source>
</evidence>
<keyword evidence="1" id="KW-0732">Signal</keyword>
<comment type="caution">
    <text evidence="3">The sequence shown here is derived from an EMBL/GenBank/DDBJ whole genome shotgun (WGS) entry which is preliminary data.</text>
</comment>
<protein>
    <recommendedName>
        <fullName evidence="2">Secretion system C-terminal sorting domain-containing protein</fullName>
    </recommendedName>
</protein>
<dbReference type="EMBL" id="BBLG01000004">
    <property type="protein sequence ID" value="GAK76366.1"/>
    <property type="molecule type" value="Genomic_DNA"/>
</dbReference>
<dbReference type="NCBIfam" id="TIGR04183">
    <property type="entry name" value="Por_Secre_tail"/>
    <property type="match status" value="1"/>
</dbReference>
<reference evidence="3 4" key="1">
    <citation type="journal article" date="2014" name="Genome Announc.">
        <title>Draft Genome Sequences of Marine Flavobacterium Nonlabens Strains NR17, NR24, NR27, NR32, NR33, and Ara13.</title>
        <authorList>
            <person name="Nakanishi M."/>
            <person name="Meirelles P."/>
            <person name="Suzuki R."/>
            <person name="Takatani N."/>
            <person name="Mino S."/>
            <person name="Suda W."/>
            <person name="Oshima K."/>
            <person name="Hattori M."/>
            <person name="Ohkuma M."/>
            <person name="Hosokawa M."/>
            <person name="Miyashita K."/>
            <person name="Thompson F.L."/>
            <person name="Niwa A."/>
            <person name="Sawabe T."/>
            <person name="Sawabe T."/>
        </authorList>
    </citation>
    <scope>NUCLEOTIDE SEQUENCE [LARGE SCALE GENOMIC DNA]</scope>
    <source>
        <strain evidence="4">JCM19296</strain>
    </source>
</reference>
<evidence type="ECO:0000313" key="4">
    <source>
        <dbReference type="Proteomes" id="UP000028980"/>
    </source>
</evidence>
<organism evidence="3 4">
    <name type="scientific">Nonlabens ulvanivorans</name>
    <name type="common">Persicivirga ulvanivorans</name>
    <dbReference type="NCBI Taxonomy" id="906888"/>
    <lineage>
        <taxon>Bacteria</taxon>
        <taxon>Pseudomonadati</taxon>
        <taxon>Bacteroidota</taxon>
        <taxon>Flavobacteriia</taxon>
        <taxon>Flavobacteriales</taxon>
        <taxon>Flavobacteriaceae</taxon>
        <taxon>Nonlabens</taxon>
    </lineage>
</organism>
<dbReference type="InterPro" id="IPR026444">
    <property type="entry name" value="Secre_tail"/>
</dbReference>
<accession>A0A081DBS0</accession>
<evidence type="ECO:0000313" key="3">
    <source>
        <dbReference type="EMBL" id="GAK76366.1"/>
    </source>
</evidence>
<proteinExistence type="predicted"/>
<evidence type="ECO:0000259" key="2">
    <source>
        <dbReference type="Pfam" id="PF18962"/>
    </source>
</evidence>
<feature type="domain" description="Secretion system C-terminal sorting" evidence="2">
    <location>
        <begin position="465"/>
        <end position="532"/>
    </location>
</feature>
<sequence>MKNFTTYLLLFITIQFSSAQFYGPNDFRISDAGGFGSTATEVDFPDLAYNITSQNYLVVWDSDDTDQTGGVVNNNNQIIGRFTDLNGNIQGNDILISSLNLGNNQRRNLHPRITFNTADNNYLVVYQGDFNSNKTEAYGVIVNQDGTINTTDFRISFTAANEDGRSPAIAYNPNLNEYLAIFISRIFSTSTTPARVEITGQRISNTGVLLGNAFDITNSTTAGAQTNGSIPDIIFNPLSNDYVVTYVASPITNEEEAYATIVSQTGVIGNTVRLSNRGAIGNSGFANKSVRAAHSNIDNSYLFVYEADNSTQGEYDVFGVIYDATMNLLVPEFEISQVGGSDTRLDAVAPHVEWLPSDNMFYVVFQANPFFSDRNEREIFMRSVSSTGTVGANLLRVSEAPVAAAGSATQPRIVSNGDGALLTVYKAEDTSTQSMMVNGEFEIYGQFYGTATFNETEQELTAVNVYPNPALNEIYITGLDHVFSLSIYDAIGKQVFKKKNHSIDQSISITDFSTGLYFIEIEMPERKEVIKFIKE</sequence>